<dbReference type="PANTHER" id="PTHR47436:SF1">
    <property type="entry name" value="SET DOMAIN-CONTAINING PROTEIN"/>
    <property type="match status" value="1"/>
</dbReference>
<dbReference type="InterPro" id="IPR044237">
    <property type="entry name" value="ATXR2-like"/>
</dbReference>
<sequence length="617" mass="69099">MDGRHRAGAHPTSPLRLQLRRRRPRRGPWRRACPYTCRRRLWLWLRRWTDSSRSSSRSNSNRNIIERGWRGRGEMTTVGLPAFTVSGALCLAIFALTLAFVSPLPSPSLRKNAFDIAAAGKDGGEKGERGGVTLPPPPPGVNYGASRVGDGAGRGMFATRAFKEDEVVFTETAYFASHDVKATPACSRCLAPILPHSFEAELEIQSGTRIRPKNLADGYARPPAWSLPPLPEGTPECPCPVLCRRGCGEMYCSLACEAKSFGEYHSILCPGLGLRRGHPLMMFRNHLVDSEMTDASMGARFVAFAMLRARRFLEATKDKKDGGTGAGQTADAMRYALGPFLPYNRPIWTEVMGYDEKVKKEGKEIREQTARGMHESAILLREALLPYTPKGLELLLDEELYLRFMGMLHQYSFGVELPSPLRTHVEALNRTFPLRTKKQRKKLLAAWAEHVSPLLKAIRERRLNRNPNFETDGDEQYGWVNPPLCEEDEGVAMEAATDEVLEDFRKLAAETKVMDWLFCPVVGSAMARAAWCINHSCDSNCNWDFKWQDGGKGLHVEVTAARNISAGEELTISYIGSMDLARPAPERQRKLASYDFVCRCSRCVEEEDEHGSFVLEK</sequence>
<feature type="region of interest" description="Disordered" evidence="1">
    <location>
        <begin position="120"/>
        <end position="142"/>
    </location>
</feature>
<evidence type="ECO:0000259" key="3">
    <source>
        <dbReference type="PROSITE" id="PS50280"/>
    </source>
</evidence>
<evidence type="ECO:0000256" key="1">
    <source>
        <dbReference type="SAM" id="MobiDB-lite"/>
    </source>
</evidence>
<keyword evidence="2" id="KW-0472">Membrane</keyword>
<feature type="domain" description="SET" evidence="3">
    <location>
        <begin position="139"/>
        <end position="575"/>
    </location>
</feature>
<dbReference type="InterPro" id="IPR001214">
    <property type="entry name" value="SET_dom"/>
</dbReference>
<organism evidence="4">
    <name type="scientific">Lotharella globosa</name>
    <dbReference type="NCBI Taxonomy" id="91324"/>
    <lineage>
        <taxon>Eukaryota</taxon>
        <taxon>Sar</taxon>
        <taxon>Rhizaria</taxon>
        <taxon>Cercozoa</taxon>
        <taxon>Chlorarachniophyceae</taxon>
        <taxon>Lotharella</taxon>
    </lineage>
</organism>
<name>A0A7S3YPL6_9EUKA</name>
<accession>A0A7S3YPL6</accession>
<dbReference type="InterPro" id="IPR046341">
    <property type="entry name" value="SET_dom_sf"/>
</dbReference>
<dbReference type="SMART" id="SM00317">
    <property type="entry name" value="SET"/>
    <property type="match status" value="1"/>
</dbReference>
<dbReference type="AlphaFoldDB" id="A0A7S3YPL6"/>
<keyword evidence="2" id="KW-0812">Transmembrane</keyword>
<evidence type="ECO:0000313" key="4">
    <source>
        <dbReference type="EMBL" id="CAE0658032.1"/>
    </source>
</evidence>
<protein>
    <recommendedName>
        <fullName evidence="3">SET domain-containing protein</fullName>
    </recommendedName>
</protein>
<feature type="transmembrane region" description="Helical" evidence="2">
    <location>
        <begin position="78"/>
        <end position="101"/>
    </location>
</feature>
<dbReference type="Pfam" id="PF00856">
    <property type="entry name" value="SET"/>
    <property type="match status" value="1"/>
</dbReference>
<gene>
    <name evidence="4" type="ORF">LGLO00237_LOCUS9601</name>
</gene>
<dbReference type="EMBL" id="HBIV01013030">
    <property type="protein sequence ID" value="CAE0658032.1"/>
    <property type="molecule type" value="Transcribed_RNA"/>
</dbReference>
<dbReference type="PANTHER" id="PTHR47436">
    <property type="entry name" value="HISTONE-LYSINE N-METHYLTRANSFERASE ATXR2"/>
    <property type="match status" value="1"/>
</dbReference>
<evidence type="ECO:0000256" key="2">
    <source>
        <dbReference type="SAM" id="Phobius"/>
    </source>
</evidence>
<dbReference type="CDD" id="cd20071">
    <property type="entry name" value="SET_SMYD"/>
    <property type="match status" value="1"/>
</dbReference>
<proteinExistence type="predicted"/>
<dbReference type="Gene3D" id="2.170.270.10">
    <property type="entry name" value="SET domain"/>
    <property type="match status" value="1"/>
</dbReference>
<dbReference type="PROSITE" id="PS50280">
    <property type="entry name" value="SET"/>
    <property type="match status" value="1"/>
</dbReference>
<feature type="region of interest" description="Disordered" evidence="1">
    <location>
        <begin position="1"/>
        <end position="21"/>
    </location>
</feature>
<dbReference type="GO" id="GO:0008168">
    <property type="term" value="F:methyltransferase activity"/>
    <property type="evidence" value="ECO:0007669"/>
    <property type="project" value="InterPro"/>
</dbReference>
<reference evidence="4" key="1">
    <citation type="submission" date="2021-01" db="EMBL/GenBank/DDBJ databases">
        <authorList>
            <person name="Corre E."/>
            <person name="Pelletier E."/>
            <person name="Niang G."/>
            <person name="Scheremetjew M."/>
            <person name="Finn R."/>
            <person name="Kale V."/>
            <person name="Holt S."/>
            <person name="Cochrane G."/>
            <person name="Meng A."/>
            <person name="Brown T."/>
            <person name="Cohen L."/>
        </authorList>
    </citation>
    <scope>NUCLEOTIDE SEQUENCE</scope>
    <source>
        <strain evidence="4">CCCM811</strain>
    </source>
</reference>
<keyword evidence="2" id="KW-1133">Transmembrane helix</keyword>
<dbReference type="SUPFAM" id="SSF82199">
    <property type="entry name" value="SET domain"/>
    <property type="match status" value="1"/>
</dbReference>